<dbReference type="Proteomes" id="UP000198846">
    <property type="component" value="Unassembled WGS sequence"/>
</dbReference>
<dbReference type="RefSeq" id="WP_177165332.1">
    <property type="nucleotide sequence ID" value="NZ_FNQK01000019.1"/>
</dbReference>
<feature type="signal peptide" evidence="2">
    <location>
        <begin position="1"/>
        <end position="22"/>
    </location>
</feature>
<proteinExistence type="predicted"/>
<feature type="chain" id="PRO_5011593028" evidence="2">
    <location>
        <begin position="23"/>
        <end position="208"/>
    </location>
</feature>
<dbReference type="STRING" id="283786.SAMN04487990_11934"/>
<dbReference type="CDD" id="cd16325">
    <property type="entry name" value="LolA"/>
    <property type="match status" value="1"/>
</dbReference>
<sequence>MKNKIIILVNLIVFLTFHSLMAQEKLTHTEALAFKKQVKQTAKNTTSILSDFKQEKHLSILDNTIISEGILKFKAPNNVRWEYTKPFENTAIFKGDQLVVSNESKTNEINLNANKLFRSLNTLIINSVKGDMFDDEEFDINYFKIKNGYSVSFKPKNKRLKKFIAAFELEFSKTGQVNKVKLIESNTDFTSITFINKKMNVSISDSAF</sequence>
<keyword evidence="1 2" id="KW-0732">Signal</keyword>
<keyword evidence="3" id="KW-0449">Lipoprotein</keyword>
<dbReference type="PANTHER" id="PTHR35869:SF1">
    <property type="entry name" value="OUTER-MEMBRANE LIPOPROTEIN CARRIER PROTEIN"/>
    <property type="match status" value="1"/>
</dbReference>
<evidence type="ECO:0000256" key="2">
    <source>
        <dbReference type="SAM" id="SignalP"/>
    </source>
</evidence>
<keyword evidence="4" id="KW-1185">Reference proteome</keyword>
<dbReference type="Gene3D" id="2.50.20.10">
    <property type="entry name" value="Lipoprotein localisation LolA/LolB/LppX"/>
    <property type="match status" value="1"/>
</dbReference>
<gene>
    <name evidence="3" type="ORF">SAMN04487990_11934</name>
</gene>
<dbReference type="EMBL" id="FNQK01000019">
    <property type="protein sequence ID" value="SEA58232.1"/>
    <property type="molecule type" value="Genomic_DNA"/>
</dbReference>
<organism evidence="3 4">
    <name type="scientific">Bizionia paragorgiae</name>
    <dbReference type="NCBI Taxonomy" id="283786"/>
    <lineage>
        <taxon>Bacteria</taxon>
        <taxon>Pseudomonadati</taxon>
        <taxon>Bacteroidota</taxon>
        <taxon>Flavobacteriia</taxon>
        <taxon>Flavobacteriales</taxon>
        <taxon>Flavobacteriaceae</taxon>
        <taxon>Bizionia</taxon>
    </lineage>
</organism>
<accession>A0A1H4CDT3</accession>
<evidence type="ECO:0000313" key="3">
    <source>
        <dbReference type="EMBL" id="SEA58232.1"/>
    </source>
</evidence>
<reference evidence="3 4" key="1">
    <citation type="submission" date="2016-10" db="EMBL/GenBank/DDBJ databases">
        <authorList>
            <person name="de Groot N.N."/>
        </authorList>
    </citation>
    <scope>NUCLEOTIDE SEQUENCE [LARGE SCALE GENOMIC DNA]</scope>
    <source>
        <strain evidence="3 4">DSM 23842</strain>
    </source>
</reference>
<dbReference type="InterPro" id="IPR004564">
    <property type="entry name" value="OM_lipoprot_carrier_LolA-like"/>
</dbReference>
<name>A0A1H4CDT3_BIZPA</name>
<evidence type="ECO:0000313" key="4">
    <source>
        <dbReference type="Proteomes" id="UP000198846"/>
    </source>
</evidence>
<dbReference type="InterPro" id="IPR029046">
    <property type="entry name" value="LolA/LolB/LppX"/>
</dbReference>
<dbReference type="SUPFAM" id="SSF89392">
    <property type="entry name" value="Prokaryotic lipoproteins and lipoprotein localization factors"/>
    <property type="match status" value="1"/>
</dbReference>
<dbReference type="PANTHER" id="PTHR35869">
    <property type="entry name" value="OUTER-MEMBRANE LIPOPROTEIN CARRIER PROTEIN"/>
    <property type="match status" value="1"/>
</dbReference>
<protein>
    <submittedName>
        <fullName evidence="3">Outer membrane lipoprotein-sorting protein</fullName>
    </submittedName>
</protein>
<evidence type="ECO:0000256" key="1">
    <source>
        <dbReference type="ARBA" id="ARBA00022729"/>
    </source>
</evidence>
<dbReference type="Pfam" id="PF03548">
    <property type="entry name" value="LolA"/>
    <property type="match status" value="1"/>
</dbReference>
<dbReference type="AlphaFoldDB" id="A0A1H4CDT3"/>